<dbReference type="Proteomes" id="UP000246351">
    <property type="component" value="Unassembled WGS sequence"/>
</dbReference>
<dbReference type="EMBL" id="QEIV01002232">
    <property type="protein sequence ID" value="PWZ93984.1"/>
    <property type="molecule type" value="Genomic_DNA"/>
</dbReference>
<keyword evidence="1" id="KW-1133">Transmembrane helix</keyword>
<gene>
    <name evidence="2" type="ORF">DD924_18440</name>
</gene>
<keyword evidence="1" id="KW-0472">Membrane</keyword>
<reference evidence="2 3" key="1">
    <citation type="journal article" date="2018" name="Vet. Microbiol.">
        <title>Clonal diversity and geographic distribution of methicillin-resistant Staphylococcus pseudintermedius from Australian animals: Discovery of novel sequence types.</title>
        <authorList>
            <person name="Worthing K.A."/>
            <person name="Abraham S."/>
            <person name="Coombs G.W."/>
            <person name="Pang S."/>
            <person name="Saputra S."/>
            <person name="Jordan D."/>
            <person name="Trott D.J."/>
            <person name="Norris J.M."/>
        </authorList>
    </citation>
    <scope>NUCLEOTIDE SEQUENCE [LARGE SCALE GENOMIC DNA]</scope>
    <source>
        <strain evidence="2 3">ST71 3</strain>
    </source>
</reference>
<proteinExistence type="predicted"/>
<keyword evidence="1" id="KW-0812">Transmembrane</keyword>
<dbReference type="STRING" id="937773.SPSINT_0431"/>
<name>A0A317Z3S9_STAPS</name>
<feature type="non-terminal residue" evidence="2">
    <location>
        <position position="56"/>
    </location>
</feature>
<accession>A0A317Z3S9</accession>
<organism evidence="2 3">
    <name type="scientific">Staphylococcus pseudintermedius</name>
    <dbReference type="NCBI Taxonomy" id="283734"/>
    <lineage>
        <taxon>Bacteria</taxon>
        <taxon>Bacillati</taxon>
        <taxon>Bacillota</taxon>
        <taxon>Bacilli</taxon>
        <taxon>Bacillales</taxon>
        <taxon>Staphylococcaceae</taxon>
        <taxon>Staphylococcus</taxon>
        <taxon>Staphylococcus intermedius group</taxon>
    </lineage>
</organism>
<dbReference type="AlphaFoldDB" id="A0A317Z3S9"/>
<sequence>MLDYISNMPPFLQALLAGVITWLLTALGAATVFVFKSVNEKVLNSMQGFAAGIMIA</sequence>
<evidence type="ECO:0000313" key="3">
    <source>
        <dbReference type="Proteomes" id="UP000246351"/>
    </source>
</evidence>
<evidence type="ECO:0000256" key="1">
    <source>
        <dbReference type="SAM" id="Phobius"/>
    </source>
</evidence>
<comment type="caution">
    <text evidence="2">The sequence shown here is derived from an EMBL/GenBank/DDBJ whole genome shotgun (WGS) entry which is preliminary data.</text>
</comment>
<protein>
    <submittedName>
        <fullName evidence="2">ZIP family metal transporter</fullName>
    </submittedName>
</protein>
<feature type="transmembrane region" description="Helical" evidence="1">
    <location>
        <begin position="12"/>
        <end position="35"/>
    </location>
</feature>
<evidence type="ECO:0000313" key="2">
    <source>
        <dbReference type="EMBL" id="PWZ93984.1"/>
    </source>
</evidence>